<dbReference type="InterPro" id="IPR036188">
    <property type="entry name" value="FAD/NAD-bd_sf"/>
</dbReference>
<dbReference type="Gene3D" id="3.50.50.60">
    <property type="entry name" value="FAD/NAD(P)-binding domain"/>
    <property type="match status" value="1"/>
</dbReference>
<dbReference type="Pfam" id="PF01266">
    <property type="entry name" value="DAO"/>
    <property type="match status" value="1"/>
</dbReference>
<dbReference type="InterPro" id="IPR006076">
    <property type="entry name" value="FAD-dep_OxRdtase"/>
</dbReference>
<dbReference type="SUPFAM" id="SSF51905">
    <property type="entry name" value="FAD/NAD(P)-binding domain"/>
    <property type="match status" value="1"/>
</dbReference>
<sequence length="426" mass="45555">MIPSLPPSLYAETAEPGLVFPPLQEELHVPVAIIGGGFTGLSTALHLAEQGVSAALIEAAEPGWGASGRNGGQVNPGLKPDPDQVVADHGEDLGERMLALSYGAPDALFDLVRRHQLRCEARQQGTLRAAIRPQNAAAAASTAEQCARRGMPVVYRDAAEVAGMTGTTRYAGALYDPRGGDVNPLSYARGLAKAASQLGARIFGGTPAVSLAREGSLWRVTTPQGALLAEQVVLGTNGYTGELWPGLRQSVAPVYSSIVASEPLPEEVAKAILPLRSAVYESGHITVYYRVDQGNRLLMGGRGPQRPIGNPDPVQYLVRYAETLWPALQGRRWTHGWNGQVAMTADHYPHLHEPAPGLLIGLGYNGRGVAMATAMGRQLSRRLMGTPQAAIDMPFSPVRPMPFHRFWKLGVAATVWQGRIRDRLGL</sequence>
<name>A0A1V2H4Z1_9PROT</name>
<gene>
    <name evidence="3" type="ORF">BKE38_08520</name>
</gene>
<dbReference type="Proteomes" id="UP000188879">
    <property type="component" value="Unassembled WGS sequence"/>
</dbReference>
<evidence type="ECO:0000256" key="1">
    <source>
        <dbReference type="ARBA" id="ARBA00023002"/>
    </source>
</evidence>
<reference evidence="3 4" key="1">
    <citation type="submission" date="2016-10" db="EMBL/GenBank/DDBJ databases">
        <title>Draft Genome sequence of Roseomonas sp. strain M3.</title>
        <authorList>
            <person name="Subhash Y."/>
            <person name="Lee S."/>
        </authorList>
    </citation>
    <scope>NUCLEOTIDE SEQUENCE [LARGE SCALE GENOMIC DNA]</scope>
    <source>
        <strain evidence="3 4">M3</strain>
    </source>
</reference>
<evidence type="ECO:0000313" key="3">
    <source>
        <dbReference type="EMBL" id="ONG55762.1"/>
    </source>
</evidence>
<evidence type="ECO:0000313" key="4">
    <source>
        <dbReference type="Proteomes" id="UP000188879"/>
    </source>
</evidence>
<comment type="caution">
    <text evidence="3">The sequence shown here is derived from an EMBL/GenBank/DDBJ whole genome shotgun (WGS) entry which is preliminary data.</text>
</comment>
<protein>
    <submittedName>
        <fullName evidence="3">Oxidoreductase</fullName>
    </submittedName>
</protein>
<dbReference type="OrthoDB" id="9806601at2"/>
<proteinExistence type="predicted"/>
<dbReference type="PANTHER" id="PTHR13847">
    <property type="entry name" value="SARCOSINE DEHYDROGENASE-RELATED"/>
    <property type="match status" value="1"/>
</dbReference>
<organism evidence="3 4">
    <name type="scientific">Teichococcus deserti</name>
    <dbReference type="NCBI Taxonomy" id="1817963"/>
    <lineage>
        <taxon>Bacteria</taxon>
        <taxon>Pseudomonadati</taxon>
        <taxon>Pseudomonadota</taxon>
        <taxon>Alphaproteobacteria</taxon>
        <taxon>Acetobacterales</taxon>
        <taxon>Roseomonadaceae</taxon>
        <taxon>Roseomonas</taxon>
    </lineage>
</organism>
<dbReference type="PANTHER" id="PTHR13847:SF281">
    <property type="entry name" value="FAD DEPENDENT OXIDOREDUCTASE DOMAIN-CONTAINING PROTEIN"/>
    <property type="match status" value="1"/>
</dbReference>
<dbReference type="GO" id="GO:0005737">
    <property type="term" value="C:cytoplasm"/>
    <property type="evidence" value="ECO:0007669"/>
    <property type="project" value="TreeGrafter"/>
</dbReference>
<evidence type="ECO:0000259" key="2">
    <source>
        <dbReference type="Pfam" id="PF01266"/>
    </source>
</evidence>
<dbReference type="Gene3D" id="3.30.9.10">
    <property type="entry name" value="D-Amino Acid Oxidase, subunit A, domain 2"/>
    <property type="match status" value="1"/>
</dbReference>
<keyword evidence="4" id="KW-1185">Reference proteome</keyword>
<accession>A0A1V2H4Z1</accession>
<dbReference type="EMBL" id="MLCO01000068">
    <property type="protein sequence ID" value="ONG55762.1"/>
    <property type="molecule type" value="Genomic_DNA"/>
</dbReference>
<feature type="domain" description="FAD dependent oxidoreductase" evidence="2">
    <location>
        <begin position="31"/>
        <end position="381"/>
    </location>
</feature>
<dbReference type="GO" id="GO:0016491">
    <property type="term" value="F:oxidoreductase activity"/>
    <property type="evidence" value="ECO:0007669"/>
    <property type="project" value="UniProtKB-KW"/>
</dbReference>
<dbReference type="AlphaFoldDB" id="A0A1V2H4Z1"/>
<keyword evidence="1" id="KW-0560">Oxidoreductase</keyword>